<dbReference type="CDD" id="cd20513">
    <property type="entry name" value="CYCLIN_CCNC_rpt1"/>
    <property type="match status" value="1"/>
</dbReference>
<dbReference type="Proteomes" id="UP001152747">
    <property type="component" value="Unassembled WGS sequence"/>
</dbReference>
<dbReference type="Pfam" id="PF16899">
    <property type="entry name" value="Cyclin_C_2"/>
    <property type="match status" value="1"/>
</dbReference>
<dbReference type="Gene3D" id="1.10.472.10">
    <property type="entry name" value="Cyclin-like"/>
    <property type="match status" value="2"/>
</dbReference>
<dbReference type="EMBL" id="CANHGI010000003">
    <property type="protein sequence ID" value="CAI5445575.1"/>
    <property type="molecule type" value="Genomic_DNA"/>
</dbReference>
<dbReference type="InterPro" id="IPR006671">
    <property type="entry name" value="Cyclin_N"/>
</dbReference>
<dbReference type="InterPro" id="IPR031658">
    <property type="entry name" value="Cyclin_C_2"/>
</dbReference>
<accession>A0A9P1IJ55</accession>
<dbReference type="Pfam" id="PF00134">
    <property type="entry name" value="Cyclin_N"/>
    <property type="match status" value="1"/>
</dbReference>
<organism evidence="5 6">
    <name type="scientific">Caenorhabditis angaria</name>
    <dbReference type="NCBI Taxonomy" id="860376"/>
    <lineage>
        <taxon>Eukaryota</taxon>
        <taxon>Metazoa</taxon>
        <taxon>Ecdysozoa</taxon>
        <taxon>Nematoda</taxon>
        <taxon>Chromadorea</taxon>
        <taxon>Rhabditida</taxon>
        <taxon>Rhabditina</taxon>
        <taxon>Rhabditomorpha</taxon>
        <taxon>Rhabditoidea</taxon>
        <taxon>Rhabditidae</taxon>
        <taxon>Peloderinae</taxon>
        <taxon>Caenorhabditis</taxon>
    </lineage>
</organism>
<keyword evidence="6" id="KW-1185">Reference proteome</keyword>
<sequence length="281" mass="32672">MAANFWQSSHAEQWIFDKTELMRSRSEDYKLFTEEEYAKFHIFWANFMTSVATEGVHVPANNSRIRQQVIATAVTYFKRFYCRRSFKDMNPFLVSCTSLFLACKVEEHTPLSVSSFLKNTAQILPKKWGVPFDSSLSKNGNVYDAEFVLVEILDCCLIVYHPNRPLNQFLTDINKNVQLREFDQIEAQCHKVVNDTLRCDVGLLFPPHIIAIASLVVGTELMGRGDEIQQWLSELSVDIDKVVDCVDQIYKMYKLWRDFDEKEQVKVLLAKLPKINMMPNY</sequence>
<evidence type="ECO:0000313" key="5">
    <source>
        <dbReference type="EMBL" id="CAI5445575.1"/>
    </source>
</evidence>
<dbReference type="InterPro" id="IPR036915">
    <property type="entry name" value="Cyclin-like_sf"/>
</dbReference>
<dbReference type="GO" id="GO:0016538">
    <property type="term" value="F:cyclin-dependent protein serine/threonine kinase regulator activity"/>
    <property type="evidence" value="ECO:0007669"/>
    <property type="project" value="InterPro"/>
</dbReference>
<feature type="domain" description="Cyclin-like" evidence="4">
    <location>
        <begin position="168"/>
        <end position="251"/>
    </location>
</feature>
<dbReference type="PANTHER" id="PTHR10026">
    <property type="entry name" value="CYCLIN"/>
    <property type="match status" value="1"/>
</dbReference>
<dbReference type="OrthoDB" id="10266018at2759"/>
<comment type="caution">
    <text evidence="5">The sequence shown here is derived from an EMBL/GenBank/DDBJ whole genome shotgun (WGS) entry which is preliminary data.</text>
</comment>
<dbReference type="AlphaFoldDB" id="A0A9P1IJ55"/>
<evidence type="ECO:0000256" key="1">
    <source>
        <dbReference type="ARBA" id="ARBA00008638"/>
    </source>
</evidence>
<dbReference type="InterPro" id="IPR013763">
    <property type="entry name" value="Cyclin-like_dom"/>
</dbReference>
<proteinExistence type="inferred from homology"/>
<keyword evidence="2 3" id="KW-0195">Cyclin</keyword>
<dbReference type="SMART" id="SM00385">
    <property type="entry name" value="CYCLIN"/>
    <property type="match status" value="2"/>
</dbReference>
<protein>
    <recommendedName>
        <fullName evidence="4">Cyclin-like domain-containing protein</fullName>
    </recommendedName>
</protein>
<reference evidence="5" key="1">
    <citation type="submission" date="2022-11" db="EMBL/GenBank/DDBJ databases">
        <authorList>
            <person name="Kikuchi T."/>
        </authorList>
    </citation>
    <scope>NUCLEOTIDE SEQUENCE</scope>
    <source>
        <strain evidence="5">PS1010</strain>
    </source>
</reference>
<comment type="similarity">
    <text evidence="1">Belongs to the cyclin family. Cyclin C subfamily.</text>
</comment>
<evidence type="ECO:0000256" key="3">
    <source>
        <dbReference type="RuleBase" id="RU000383"/>
    </source>
</evidence>
<gene>
    <name evidence="5" type="ORF">CAMP_LOCUS8212</name>
</gene>
<name>A0A9P1IJ55_9PELO</name>
<dbReference type="GO" id="GO:0006357">
    <property type="term" value="P:regulation of transcription by RNA polymerase II"/>
    <property type="evidence" value="ECO:0007669"/>
    <property type="project" value="InterPro"/>
</dbReference>
<evidence type="ECO:0000256" key="2">
    <source>
        <dbReference type="ARBA" id="ARBA00023127"/>
    </source>
</evidence>
<dbReference type="InterPro" id="IPR043198">
    <property type="entry name" value="Cyclin/Ssn8"/>
</dbReference>
<dbReference type="SUPFAM" id="SSF47954">
    <property type="entry name" value="Cyclin-like"/>
    <property type="match status" value="2"/>
</dbReference>
<feature type="domain" description="Cyclin-like" evidence="4">
    <location>
        <begin position="46"/>
        <end position="161"/>
    </location>
</feature>
<dbReference type="PIRSF" id="PIRSF028758">
    <property type="entry name" value="Cyclin, C/H/G types"/>
    <property type="match status" value="1"/>
</dbReference>
<evidence type="ECO:0000313" key="6">
    <source>
        <dbReference type="Proteomes" id="UP001152747"/>
    </source>
</evidence>
<evidence type="ECO:0000259" key="4">
    <source>
        <dbReference type="SMART" id="SM00385"/>
    </source>
</evidence>